<evidence type="ECO:0000313" key="2">
    <source>
        <dbReference type="Proteomes" id="UP000015350"/>
    </source>
</evidence>
<dbReference type="NCBIfam" id="TIGR01863">
    <property type="entry name" value="cas_Csd1"/>
    <property type="match status" value="1"/>
</dbReference>
<dbReference type="RefSeq" id="WP_021133647.1">
    <property type="nucleotide sequence ID" value="NZ_AQPH01000114.1"/>
</dbReference>
<protein>
    <submittedName>
        <fullName evidence="1">CRISPR-associated RAMP Csd1 family protein</fullName>
    </submittedName>
</protein>
<comment type="caution">
    <text evidence="1">The sequence shown here is derived from an EMBL/GenBank/DDBJ whole genome shotgun (WGS) entry which is preliminary data.</text>
</comment>
<dbReference type="InterPro" id="IPR010144">
    <property type="entry name" value="CRISPR-assoc_prot_Csd1-typ"/>
</dbReference>
<dbReference type="STRING" id="1316936.K678_16855"/>
<dbReference type="Pfam" id="PF09709">
    <property type="entry name" value="Cas_Csd1"/>
    <property type="match status" value="1"/>
</dbReference>
<gene>
    <name evidence="1" type="ORF">K678_16855</name>
</gene>
<proteinExistence type="predicted"/>
<organism evidence="1 2">
    <name type="scientific">Magnetospirillum fulvum MGU-K5</name>
    <dbReference type="NCBI Taxonomy" id="1316936"/>
    <lineage>
        <taxon>Bacteria</taxon>
        <taxon>Pseudomonadati</taxon>
        <taxon>Pseudomonadota</taxon>
        <taxon>Alphaproteobacteria</taxon>
        <taxon>Rhodospirillales</taxon>
        <taxon>Rhodospirillaceae</taxon>
        <taxon>Magnetospirillum</taxon>
    </lineage>
</organism>
<name>S9S2V5_MAGFU</name>
<evidence type="ECO:0000313" key="1">
    <source>
        <dbReference type="EMBL" id="EPY00287.1"/>
    </source>
</evidence>
<accession>S9S2V5</accession>
<dbReference type="OrthoDB" id="9778918at2"/>
<dbReference type="AlphaFoldDB" id="S9S2V5"/>
<dbReference type="EMBL" id="AQPH01000114">
    <property type="protein sequence ID" value="EPY00287.1"/>
    <property type="molecule type" value="Genomic_DNA"/>
</dbReference>
<dbReference type="PATRIC" id="fig|1316936.3.peg.3342"/>
<reference evidence="1 2" key="1">
    <citation type="submission" date="2013-04" db="EMBL/GenBank/DDBJ databases">
        <authorList>
            <person name="Kuznetsov B."/>
            <person name="Ivanovsky R."/>
        </authorList>
    </citation>
    <scope>NUCLEOTIDE SEQUENCE [LARGE SCALE GENOMIC DNA]</scope>
    <source>
        <strain evidence="1 2">MGU-K5</strain>
    </source>
</reference>
<dbReference type="CDD" id="cd09757">
    <property type="entry name" value="Cas8c_I-C"/>
    <property type="match status" value="1"/>
</dbReference>
<sequence>MSILAALSKAYDRLAEDHKVPPFGYSSEKIGFLISLNEDGTPAGSPIDLRLGTGKKLAPRMLDVPQPSKRTSGIAPNFLWDKTSYVLGVTAGDGKRLADEHSAFVKRHNDALAATDDPGLRALLAFLRDWTPDTFAALGWPEEMKDQNVIFAFGRDYLKDQYLHDRAAARAVWADLASSGTQQTQAVCLVSGKTAPIARLHPAIKGVWGGQSSGVSIVSYNKDAFESYGHEQGDNAPVSEAAAFAYTAVLNRFLESDSRNRLQIGDASTVFWADASDAPTAELAENAFLAMLGGIDEDKQAGEVRAILDKIRQGLPVHDFAPHLSEGVRFYVLGLAPNAARVSIRYWFEDDFGHLAENYRRYVEDIRIAPPPRDPYPPLWRYLQETAVLGKRENVPPNLAGELLRAILTGTRYPLTLLSNILMRLRSDKSVTALRVALLRAVLIRNYGYTDKEAPVAFDPDNTNKGYLLGRLFAVYEHVQSAALGRNVNATIKDKYYGAASAQPRKVFAILESGSANHLSKVGKARPGARVNLEKEIGAIMGLMSPGNDPFPPSLSAEQQALFGLGYYHQRNQFFVAKDHDSSAQKETAV</sequence>
<dbReference type="Proteomes" id="UP000015350">
    <property type="component" value="Unassembled WGS sequence"/>
</dbReference>
<dbReference type="eggNOG" id="ENOG502Z7WH">
    <property type="taxonomic scope" value="Bacteria"/>
</dbReference>